<accession>A0ABW1HEI9</accession>
<dbReference type="RefSeq" id="WP_377515636.1">
    <property type="nucleotide sequence ID" value="NZ_JBHSQS010000028.1"/>
</dbReference>
<dbReference type="Proteomes" id="UP001596226">
    <property type="component" value="Unassembled WGS sequence"/>
</dbReference>
<dbReference type="EMBL" id="JBHSQS010000028">
    <property type="protein sequence ID" value="MFC5927262.1"/>
    <property type="molecule type" value="Genomic_DNA"/>
</dbReference>
<name>A0ABW1HEI9_9ACTN</name>
<organism evidence="1 2">
    <name type="scientific">Micromonospora vulcania</name>
    <dbReference type="NCBI Taxonomy" id="1441873"/>
    <lineage>
        <taxon>Bacteria</taxon>
        <taxon>Bacillati</taxon>
        <taxon>Actinomycetota</taxon>
        <taxon>Actinomycetes</taxon>
        <taxon>Micromonosporales</taxon>
        <taxon>Micromonosporaceae</taxon>
        <taxon>Micromonospora</taxon>
    </lineage>
</organism>
<sequence>MSGRLNFVPTAHLDAPIPDDQTIAQLRAILGLHLTREAGKTNVSRMPRRRTIVRRAAA</sequence>
<reference evidence="2" key="1">
    <citation type="journal article" date="2019" name="Int. J. Syst. Evol. Microbiol.">
        <title>The Global Catalogue of Microorganisms (GCM) 10K type strain sequencing project: providing services to taxonomists for standard genome sequencing and annotation.</title>
        <authorList>
            <consortium name="The Broad Institute Genomics Platform"/>
            <consortium name="The Broad Institute Genome Sequencing Center for Infectious Disease"/>
            <person name="Wu L."/>
            <person name="Ma J."/>
        </authorList>
    </citation>
    <scope>NUCLEOTIDE SEQUENCE [LARGE SCALE GENOMIC DNA]</scope>
    <source>
        <strain evidence="2">CGMCC 4.7144</strain>
    </source>
</reference>
<protein>
    <submittedName>
        <fullName evidence="1">Uncharacterized protein</fullName>
    </submittedName>
</protein>
<evidence type="ECO:0000313" key="2">
    <source>
        <dbReference type="Proteomes" id="UP001596226"/>
    </source>
</evidence>
<proteinExistence type="predicted"/>
<comment type="caution">
    <text evidence="1">The sequence shown here is derived from an EMBL/GenBank/DDBJ whole genome shotgun (WGS) entry which is preliminary data.</text>
</comment>
<keyword evidence="2" id="KW-1185">Reference proteome</keyword>
<evidence type="ECO:0000313" key="1">
    <source>
        <dbReference type="EMBL" id="MFC5927262.1"/>
    </source>
</evidence>
<gene>
    <name evidence="1" type="ORF">ACFQGL_28370</name>
</gene>